<dbReference type="InterPro" id="IPR040632">
    <property type="entry name" value="Sulfotransfer_4"/>
</dbReference>
<dbReference type="PANTHER" id="PTHR36978:SF4">
    <property type="entry name" value="P-LOOP CONTAINING NUCLEOSIDE TRIPHOSPHATE HYDROLASE PROTEIN"/>
    <property type="match status" value="1"/>
</dbReference>
<protein>
    <submittedName>
        <fullName evidence="1">Sulfotransferase oxamniquine resistance protein</fullName>
    </submittedName>
</protein>
<dbReference type="Gene3D" id="3.40.50.300">
    <property type="entry name" value="P-loop containing nucleotide triphosphate hydrolases"/>
    <property type="match status" value="1"/>
</dbReference>
<reference evidence="1" key="1">
    <citation type="submission" date="2019-05" db="EMBL/GenBank/DDBJ databases">
        <title>Annotation for the trematode Fasciolopsis buski.</title>
        <authorList>
            <person name="Choi Y.-J."/>
        </authorList>
    </citation>
    <scope>NUCLEOTIDE SEQUENCE</scope>
    <source>
        <strain evidence="1">HT</strain>
        <tissue evidence="1">Whole worm</tissue>
    </source>
</reference>
<keyword evidence="2" id="KW-1185">Reference proteome</keyword>
<evidence type="ECO:0000313" key="2">
    <source>
        <dbReference type="Proteomes" id="UP000728185"/>
    </source>
</evidence>
<dbReference type="Proteomes" id="UP000728185">
    <property type="component" value="Unassembled WGS sequence"/>
</dbReference>
<evidence type="ECO:0000313" key="1">
    <source>
        <dbReference type="EMBL" id="KAA0192459.1"/>
    </source>
</evidence>
<gene>
    <name evidence="1" type="ORF">FBUS_11625</name>
</gene>
<dbReference type="OrthoDB" id="272681at2759"/>
<proteinExistence type="predicted"/>
<organism evidence="1 2">
    <name type="scientific">Fasciolopsis buskii</name>
    <dbReference type="NCBI Taxonomy" id="27845"/>
    <lineage>
        <taxon>Eukaryota</taxon>
        <taxon>Metazoa</taxon>
        <taxon>Spiralia</taxon>
        <taxon>Lophotrochozoa</taxon>
        <taxon>Platyhelminthes</taxon>
        <taxon>Trematoda</taxon>
        <taxon>Digenea</taxon>
        <taxon>Plagiorchiida</taxon>
        <taxon>Echinostomata</taxon>
        <taxon>Echinostomatoidea</taxon>
        <taxon>Fasciolidae</taxon>
        <taxon>Fasciolopsis</taxon>
    </lineage>
</organism>
<dbReference type="SUPFAM" id="SSF52540">
    <property type="entry name" value="P-loop containing nucleoside triphosphate hydrolases"/>
    <property type="match status" value="1"/>
</dbReference>
<dbReference type="PANTHER" id="PTHR36978">
    <property type="entry name" value="P-LOOP CONTAINING NUCLEOTIDE TRIPHOSPHATE HYDROLASE"/>
    <property type="match status" value="1"/>
</dbReference>
<sequence>MSKEENEPLLVIGAGLGRTGTKSLKEALELLYQKPCYHMDELVNNHWDHAALWSKLFDMIDRDPEVLLPEDLIHKIFDGYSATTDYPACTAYNQLMRIYPEAKVSLAELNFMI</sequence>
<dbReference type="AlphaFoldDB" id="A0A8E0RSN4"/>
<dbReference type="InterPro" id="IPR027417">
    <property type="entry name" value="P-loop_NTPase"/>
</dbReference>
<comment type="caution">
    <text evidence="1">The sequence shown here is derived from an EMBL/GenBank/DDBJ whole genome shotgun (WGS) entry which is preliminary data.</text>
</comment>
<accession>A0A8E0RSN4</accession>
<dbReference type="EMBL" id="LUCM01005676">
    <property type="protein sequence ID" value="KAA0192459.1"/>
    <property type="molecule type" value="Genomic_DNA"/>
</dbReference>
<dbReference type="Pfam" id="PF17784">
    <property type="entry name" value="Sulfotransfer_4"/>
    <property type="match status" value="1"/>
</dbReference>
<name>A0A8E0RSN4_9TREM</name>